<protein>
    <submittedName>
        <fullName evidence="2">Uncharacterized protein</fullName>
    </submittedName>
</protein>
<feature type="region of interest" description="Disordered" evidence="1">
    <location>
        <begin position="1"/>
        <end position="24"/>
    </location>
</feature>
<feature type="compositionally biased region" description="Low complexity" evidence="1">
    <location>
        <begin position="11"/>
        <end position="24"/>
    </location>
</feature>
<gene>
    <name evidence="2" type="ORF">OSB1V03_LOCUS20857</name>
    <name evidence="3" type="ORF">OSB1V03_LOCUS23157</name>
</gene>
<dbReference type="EMBL" id="OC909788">
    <property type="protein sequence ID" value="CAD7651048.1"/>
    <property type="molecule type" value="Genomic_DNA"/>
</dbReference>
<name>A0A7R9LQV6_9ACAR</name>
<accession>A0A7R9LQV6</accession>
<sequence>MSNHEFEDQMTTSSTSSLGYTSLSSAEGSTLNESVSEAAIYSICGVCAMSFHHLFPHPWDRAFCETTMTEMIRHL</sequence>
<organism evidence="2">
    <name type="scientific">Medioppia subpectinata</name>
    <dbReference type="NCBI Taxonomy" id="1979941"/>
    <lineage>
        <taxon>Eukaryota</taxon>
        <taxon>Metazoa</taxon>
        <taxon>Ecdysozoa</taxon>
        <taxon>Arthropoda</taxon>
        <taxon>Chelicerata</taxon>
        <taxon>Arachnida</taxon>
        <taxon>Acari</taxon>
        <taxon>Acariformes</taxon>
        <taxon>Sarcoptiformes</taxon>
        <taxon>Oribatida</taxon>
        <taxon>Brachypylina</taxon>
        <taxon>Oppioidea</taxon>
        <taxon>Oppiidae</taxon>
        <taxon>Medioppia</taxon>
    </lineage>
</organism>
<evidence type="ECO:0000313" key="4">
    <source>
        <dbReference type="Proteomes" id="UP000759131"/>
    </source>
</evidence>
<evidence type="ECO:0000256" key="1">
    <source>
        <dbReference type="SAM" id="MobiDB-lite"/>
    </source>
</evidence>
<dbReference type="EMBL" id="CAJPIZ010055213">
    <property type="protein sequence ID" value="CAG2123212.1"/>
    <property type="molecule type" value="Genomic_DNA"/>
</dbReference>
<evidence type="ECO:0000313" key="3">
    <source>
        <dbReference type="EMBL" id="CAD7651048.1"/>
    </source>
</evidence>
<dbReference type="EMBL" id="OC890700">
    <property type="protein sequence ID" value="CAD7646184.1"/>
    <property type="molecule type" value="Genomic_DNA"/>
</dbReference>
<dbReference type="AlphaFoldDB" id="A0A7R9LQV6"/>
<reference evidence="2" key="1">
    <citation type="submission" date="2020-11" db="EMBL/GenBank/DDBJ databases">
        <authorList>
            <person name="Tran Van P."/>
        </authorList>
    </citation>
    <scope>NUCLEOTIDE SEQUENCE</scope>
</reference>
<dbReference type="EMBL" id="CAJPIZ010036125">
    <property type="protein sequence ID" value="CAG2120911.1"/>
    <property type="molecule type" value="Genomic_DNA"/>
</dbReference>
<keyword evidence="4" id="KW-1185">Reference proteome</keyword>
<evidence type="ECO:0000313" key="2">
    <source>
        <dbReference type="EMBL" id="CAD7646184.1"/>
    </source>
</evidence>
<dbReference type="Proteomes" id="UP000759131">
    <property type="component" value="Unassembled WGS sequence"/>
</dbReference>
<proteinExistence type="predicted"/>
<feature type="non-terminal residue" evidence="2">
    <location>
        <position position="1"/>
    </location>
</feature>